<dbReference type="Proteomes" id="UP000032250">
    <property type="component" value="Unassembled WGS sequence"/>
</dbReference>
<feature type="binding site" evidence="9">
    <location>
        <position position="359"/>
    </location>
    <ligand>
        <name>L-aspartate</name>
        <dbReference type="ChEBI" id="CHEBI:29991"/>
    </ligand>
</feature>
<comment type="subcellular location">
    <subcellularLocation>
        <location evidence="1 9">Cytoplasm</location>
    </subcellularLocation>
</comment>
<reference evidence="11 12" key="1">
    <citation type="submission" date="2014-06" db="EMBL/GenBank/DDBJ databases">
        <title>Genome characterization of distinct group I Clostridium botulinum lineages.</title>
        <authorList>
            <person name="Giordani F."/>
            <person name="Anselmo A."/>
            <person name="Fillo S."/>
            <person name="Palozzi A.M."/>
            <person name="Fortunato A."/>
            <person name="Gentile B."/>
            <person name="Ciammaruconi A."/>
            <person name="Anniballi F."/>
            <person name="De Medici D."/>
            <person name="Lista F."/>
        </authorList>
    </citation>
    <scope>NUCLEOTIDE SEQUENCE [LARGE SCALE GENOMIC DNA]</scope>
    <source>
        <strain evidence="11 12">B2 450</strain>
    </source>
</reference>
<dbReference type="AlphaFoldDB" id="A0A0D0ZWF7"/>
<evidence type="ECO:0000313" key="12">
    <source>
        <dbReference type="Proteomes" id="UP000032250"/>
    </source>
</evidence>
<feature type="domain" description="Aminoacyl-transfer RNA synthetases class-II family profile" evidence="10">
    <location>
        <begin position="130"/>
        <end position="429"/>
    </location>
</feature>
<dbReference type="CDD" id="cd00776">
    <property type="entry name" value="AsxRS_core"/>
    <property type="match status" value="1"/>
</dbReference>
<dbReference type="PANTHER" id="PTHR43450">
    <property type="entry name" value="ASPARTYL-TRNA SYNTHETASE"/>
    <property type="match status" value="1"/>
</dbReference>
<dbReference type="HAMAP" id="MF_02075">
    <property type="entry name" value="Asp_tRNA_synth_type2"/>
    <property type="match status" value="1"/>
</dbReference>
<dbReference type="RefSeq" id="WP_003489376.1">
    <property type="nucleotide sequence ID" value="NZ_JXSU01000007.1"/>
</dbReference>
<dbReference type="EMBL" id="JXSU01000007">
    <property type="protein sequence ID" value="KIS23008.1"/>
    <property type="molecule type" value="Genomic_DNA"/>
</dbReference>
<evidence type="ECO:0000256" key="6">
    <source>
        <dbReference type="ARBA" id="ARBA00022840"/>
    </source>
</evidence>
<dbReference type="GO" id="GO:0003723">
    <property type="term" value="F:RNA binding"/>
    <property type="evidence" value="ECO:0007669"/>
    <property type="project" value="TreeGrafter"/>
</dbReference>
<dbReference type="InterPro" id="IPR045864">
    <property type="entry name" value="aa-tRNA-synth_II/BPL/LPL"/>
</dbReference>
<gene>
    <name evidence="9" type="primary">aspS</name>
    <name evidence="11" type="ORF">N495_05225</name>
</gene>
<evidence type="ECO:0000256" key="2">
    <source>
        <dbReference type="ARBA" id="ARBA00005312"/>
    </source>
</evidence>
<feature type="region of interest" description="Aspartate" evidence="9">
    <location>
        <begin position="185"/>
        <end position="188"/>
    </location>
</feature>
<feature type="binding site" evidence="9">
    <location>
        <begin position="400"/>
        <end position="403"/>
    </location>
    <ligand>
        <name>ATP</name>
        <dbReference type="ChEBI" id="CHEBI:30616"/>
    </ligand>
</feature>
<dbReference type="GO" id="GO:0004815">
    <property type="term" value="F:aspartate-tRNA ligase activity"/>
    <property type="evidence" value="ECO:0007669"/>
    <property type="project" value="UniProtKB-UniRule"/>
</dbReference>
<dbReference type="GO" id="GO:0016740">
    <property type="term" value="F:transferase activity"/>
    <property type="evidence" value="ECO:0007669"/>
    <property type="project" value="UniProtKB-ARBA"/>
</dbReference>
<comment type="subunit">
    <text evidence="9">Homodimer.</text>
</comment>
<dbReference type="InterPro" id="IPR002312">
    <property type="entry name" value="Asp/Asn-tRNA-synth_IIb"/>
</dbReference>
<feature type="binding site" evidence="9">
    <location>
        <begin position="207"/>
        <end position="209"/>
    </location>
    <ligand>
        <name>ATP</name>
        <dbReference type="ChEBI" id="CHEBI:30616"/>
    </ligand>
</feature>
<dbReference type="NCBIfam" id="TIGR00458">
    <property type="entry name" value="aspS_nondisc"/>
    <property type="match status" value="1"/>
</dbReference>
<dbReference type="PANTHER" id="PTHR43450:SF1">
    <property type="entry name" value="ASPARTATE--TRNA LIGASE, CYTOPLASMIC"/>
    <property type="match status" value="1"/>
</dbReference>
<keyword evidence="5 9" id="KW-0547">Nucleotide-binding</keyword>
<dbReference type="GO" id="GO:0006422">
    <property type="term" value="P:aspartyl-tRNA aminoacylation"/>
    <property type="evidence" value="ECO:0007669"/>
    <property type="project" value="UniProtKB-UniRule"/>
</dbReference>
<evidence type="ECO:0000256" key="4">
    <source>
        <dbReference type="ARBA" id="ARBA00022598"/>
    </source>
</evidence>
<dbReference type="PROSITE" id="PS50862">
    <property type="entry name" value="AA_TRNA_LIGASE_II"/>
    <property type="match status" value="1"/>
</dbReference>
<dbReference type="Pfam" id="PF01336">
    <property type="entry name" value="tRNA_anti-codon"/>
    <property type="match status" value="1"/>
</dbReference>
<dbReference type="Gene3D" id="2.40.50.140">
    <property type="entry name" value="Nucleic acid-binding proteins"/>
    <property type="match status" value="1"/>
</dbReference>
<proteinExistence type="inferred from homology"/>
<dbReference type="SUPFAM" id="SSF55681">
    <property type="entry name" value="Class II aaRS and biotin synthetases"/>
    <property type="match status" value="1"/>
</dbReference>
<dbReference type="HOGENOM" id="CLU_004553_2_1_9"/>
<dbReference type="InterPro" id="IPR004365">
    <property type="entry name" value="NA-bd_OB_tRNA"/>
</dbReference>
<organism evidence="11 12">
    <name type="scientific">Clostridium botulinum B2 450</name>
    <dbReference type="NCBI Taxonomy" id="1379739"/>
    <lineage>
        <taxon>Bacteria</taxon>
        <taxon>Bacillati</taxon>
        <taxon>Bacillota</taxon>
        <taxon>Clostridia</taxon>
        <taxon>Eubacteriales</taxon>
        <taxon>Clostridiaceae</taxon>
        <taxon>Clostridium</taxon>
    </lineage>
</organism>
<dbReference type="InterPro" id="IPR012340">
    <property type="entry name" value="NA-bd_OB-fold"/>
</dbReference>
<accession>A0A0D0ZWF7</accession>
<dbReference type="InterPro" id="IPR004364">
    <property type="entry name" value="Aa-tRNA-synt_II"/>
</dbReference>
<comment type="caution">
    <text evidence="9">Lacks conserved residue(s) required for the propagation of feature annotation.</text>
</comment>
<name>A0A0D0ZWF7_CLOBO</name>
<comment type="catalytic activity">
    <reaction evidence="9">
        <text>tRNA(Asp) + L-aspartate + ATP = L-aspartyl-tRNA(Asp) + AMP + diphosphate</text>
        <dbReference type="Rhea" id="RHEA:19649"/>
        <dbReference type="Rhea" id="RHEA-COMP:9660"/>
        <dbReference type="Rhea" id="RHEA-COMP:9678"/>
        <dbReference type="ChEBI" id="CHEBI:29991"/>
        <dbReference type="ChEBI" id="CHEBI:30616"/>
        <dbReference type="ChEBI" id="CHEBI:33019"/>
        <dbReference type="ChEBI" id="CHEBI:78442"/>
        <dbReference type="ChEBI" id="CHEBI:78516"/>
        <dbReference type="ChEBI" id="CHEBI:456215"/>
        <dbReference type="EC" id="6.1.1.12"/>
    </reaction>
</comment>
<feature type="binding site" evidence="9">
    <location>
        <begin position="215"/>
        <end position="217"/>
    </location>
    <ligand>
        <name>ATP</name>
        <dbReference type="ChEBI" id="CHEBI:30616"/>
    </ligand>
</feature>
<dbReference type="GO" id="GO:0005524">
    <property type="term" value="F:ATP binding"/>
    <property type="evidence" value="ECO:0007669"/>
    <property type="project" value="UniProtKB-UniRule"/>
</dbReference>
<dbReference type="EC" id="6.1.1.12" evidence="9"/>
<evidence type="ECO:0000256" key="7">
    <source>
        <dbReference type="ARBA" id="ARBA00022917"/>
    </source>
</evidence>
<evidence type="ECO:0000256" key="5">
    <source>
        <dbReference type="ARBA" id="ARBA00022741"/>
    </source>
</evidence>
<evidence type="ECO:0000313" key="11">
    <source>
        <dbReference type="EMBL" id="KIS23008.1"/>
    </source>
</evidence>
<evidence type="ECO:0000256" key="8">
    <source>
        <dbReference type="ARBA" id="ARBA00023146"/>
    </source>
</evidence>
<dbReference type="GO" id="GO:0140096">
    <property type="term" value="F:catalytic activity, acting on a protein"/>
    <property type="evidence" value="ECO:0007669"/>
    <property type="project" value="UniProtKB-ARBA"/>
</dbReference>
<evidence type="ECO:0000259" key="10">
    <source>
        <dbReference type="PROSITE" id="PS50862"/>
    </source>
</evidence>
<feature type="binding site" evidence="9">
    <location>
        <position position="352"/>
    </location>
    <ligand>
        <name>ATP</name>
        <dbReference type="ChEBI" id="CHEBI:30616"/>
    </ligand>
</feature>
<dbReference type="SUPFAM" id="SSF50249">
    <property type="entry name" value="Nucleic acid-binding proteins"/>
    <property type="match status" value="1"/>
</dbReference>
<keyword evidence="4 9" id="KW-0436">Ligase</keyword>
<feature type="binding site" evidence="9">
    <location>
        <position position="207"/>
    </location>
    <ligand>
        <name>L-aspartate</name>
        <dbReference type="ChEBI" id="CHEBI:29991"/>
    </ligand>
</feature>
<dbReference type="Gene3D" id="3.30.930.10">
    <property type="entry name" value="Bira Bifunctional Protein, Domain 2"/>
    <property type="match status" value="1"/>
</dbReference>
<keyword evidence="7 9" id="KW-0648">Protein biosynthesis</keyword>
<comment type="function">
    <text evidence="9">Catalyzes the attachment of L-aspartate to tRNA(Asp) in a two-step reaction: L-aspartate is first activated by ATP to form Asp-AMP and then transferred to the acceptor end of tRNA(Asp).</text>
</comment>
<dbReference type="NCBIfam" id="NF003483">
    <property type="entry name" value="PRK05159.1"/>
    <property type="match status" value="1"/>
</dbReference>
<dbReference type="InterPro" id="IPR004523">
    <property type="entry name" value="Asp-tRNA_synthase_2"/>
</dbReference>
<comment type="similarity">
    <text evidence="2 9">Belongs to the class-II aminoacyl-tRNA synthetase family. Type 2 subfamily.</text>
</comment>
<dbReference type="Pfam" id="PF00152">
    <property type="entry name" value="tRNA-synt_2"/>
    <property type="match status" value="1"/>
</dbReference>
<evidence type="ECO:0000256" key="3">
    <source>
        <dbReference type="ARBA" id="ARBA00022490"/>
    </source>
</evidence>
<sequence>MKRTLISELKNFMNKKINLQGWIHKIRKLKDITFLIIRDRSGLVQCIVDNNKLDLSQVKIESIVSITGAVKESTNNLNPFEIQVENLEIINAALDELPVEINKENLEINLDTMLNNRVLSLRHRKVNSIFKVQNSIVNGFREFLNKEGFTEIYTPKIVWEGAEGGTEVFKVKYFENTAYLAQSPQFYKQMMVGAGFERVFEIGHAYRAEEHNTNRHLNEYISMDLEIGFIEDEKDIMEIEERLLKFILEKLNNECREYFNLLEAELPRIQGGIPKITFKEALGILSREYNKNNLTYDLDPESEKLICKYAKEKLNSDFIFLTNYPRKKRPMYTMPLGEDGTHSFDLLFRGIEITTGGQRIHDYNMLIDNMKFKGFNPKDYESYLSVFKYGMPKHGGLAIGLERLTARLLGLENVREAALITRDRTRLLP</sequence>
<evidence type="ECO:0000256" key="1">
    <source>
        <dbReference type="ARBA" id="ARBA00004496"/>
    </source>
</evidence>
<evidence type="ECO:0000256" key="9">
    <source>
        <dbReference type="HAMAP-Rule" id="MF_02075"/>
    </source>
</evidence>
<keyword evidence="6 9" id="KW-0067">ATP-binding</keyword>
<dbReference type="GO" id="GO:0005829">
    <property type="term" value="C:cytosol"/>
    <property type="evidence" value="ECO:0007669"/>
    <property type="project" value="TreeGrafter"/>
</dbReference>
<keyword evidence="3 9" id="KW-0963">Cytoplasm</keyword>
<protein>
    <recommendedName>
        <fullName evidence="9">Aspartate--tRNA ligase</fullName>
        <ecNumber evidence="9">6.1.1.12</ecNumber>
    </recommendedName>
    <alternativeName>
        <fullName evidence="9">Aspartyl-tRNA synthetase</fullName>
        <shortName evidence="9">AspRS</shortName>
    </alternativeName>
</protein>
<dbReference type="InterPro" id="IPR006195">
    <property type="entry name" value="aa-tRNA-synth_II"/>
</dbReference>
<feature type="binding site" evidence="9">
    <location>
        <position position="163"/>
    </location>
    <ligand>
        <name>L-aspartate</name>
        <dbReference type="ChEBI" id="CHEBI:29991"/>
    </ligand>
</feature>
<dbReference type="FunFam" id="3.30.930.10:FF:000038">
    <property type="entry name" value="Aspartate--tRNA ligase"/>
    <property type="match status" value="1"/>
</dbReference>
<comment type="caution">
    <text evidence="11">The sequence shown here is derived from an EMBL/GenBank/DDBJ whole genome shotgun (WGS) entry which is preliminary data.</text>
</comment>
<dbReference type="GO" id="GO:0017101">
    <property type="term" value="C:aminoacyl-tRNA synthetase multienzyme complex"/>
    <property type="evidence" value="ECO:0007669"/>
    <property type="project" value="TreeGrafter"/>
</dbReference>
<dbReference type="PRINTS" id="PR01042">
    <property type="entry name" value="TRNASYNTHASP"/>
</dbReference>
<keyword evidence="8 9" id="KW-0030">Aminoacyl-tRNA synthetase</keyword>
<feature type="binding site" evidence="9">
    <location>
        <position position="355"/>
    </location>
    <ligand>
        <name>L-aspartate</name>
        <dbReference type="ChEBI" id="CHEBI:29991"/>
    </ligand>
</feature>
<dbReference type="PATRIC" id="fig|1379739.3.peg.1367"/>
<dbReference type="OrthoDB" id="9762036at2"/>